<feature type="binding site" evidence="14">
    <location>
        <position position="203"/>
    </location>
    <ligand>
        <name>Mn(2+)</name>
        <dbReference type="ChEBI" id="CHEBI:29035"/>
    </ligand>
</feature>
<dbReference type="GO" id="GO:0030145">
    <property type="term" value="F:manganese ion binding"/>
    <property type="evidence" value="ECO:0007669"/>
    <property type="project" value="UniProtKB-UniRule"/>
</dbReference>
<feature type="binding site" evidence="14">
    <location>
        <position position="205"/>
    </location>
    <ligand>
        <name>Mn(2+)</name>
        <dbReference type="ChEBI" id="CHEBI:29035"/>
    </ligand>
</feature>
<comment type="similarity">
    <text evidence="3 14">Belongs to the alpha-IPM synthase/homocitrate synthase family. LeuA type 1 subfamily.</text>
</comment>
<feature type="domain" description="Pyruvate carboxyltransferase" evidence="15">
    <location>
        <begin position="6"/>
        <end position="268"/>
    </location>
</feature>
<dbReference type="NCBIfam" id="NF002087">
    <property type="entry name" value="PRK00915.1-4"/>
    <property type="match status" value="1"/>
</dbReference>
<dbReference type="Pfam" id="PF08502">
    <property type="entry name" value="LeuA_dimer"/>
    <property type="match status" value="1"/>
</dbReference>
<dbReference type="PROSITE" id="PS00815">
    <property type="entry name" value="AIPM_HOMOCIT_SYNTH_1"/>
    <property type="match status" value="1"/>
</dbReference>
<feature type="binding site" evidence="14">
    <location>
        <position position="239"/>
    </location>
    <ligand>
        <name>Mn(2+)</name>
        <dbReference type="ChEBI" id="CHEBI:29035"/>
    </ligand>
</feature>
<dbReference type="InterPro" id="IPR005671">
    <property type="entry name" value="LeuA_bact_synth"/>
</dbReference>
<feature type="binding site" evidence="14">
    <location>
        <position position="15"/>
    </location>
    <ligand>
        <name>Mn(2+)</name>
        <dbReference type="ChEBI" id="CHEBI:29035"/>
    </ligand>
</feature>
<name>A0A1H1W298_9GAMM</name>
<evidence type="ECO:0000256" key="12">
    <source>
        <dbReference type="ARBA" id="ARBA00029993"/>
    </source>
</evidence>
<dbReference type="InterPro" id="IPR054691">
    <property type="entry name" value="LeuA/HCS_post-cat"/>
</dbReference>
<dbReference type="Gene3D" id="3.30.160.270">
    <property type="match status" value="1"/>
</dbReference>
<keyword evidence="14" id="KW-0963">Cytoplasm</keyword>
<evidence type="ECO:0000256" key="11">
    <source>
        <dbReference type="ARBA" id="ARBA00023304"/>
    </source>
</evidence>
<dbReference type="InterPro" id="IPR013785">
    <property type="entry name" value="Aldolase_TIM"/>
</dbReference>
<evidence type="ECO:0000256" key="4">
    <source>
        <dbReference type="ARBA" id="ARBA00012973"/>
    </source>
</evidence>
<evidence type="ECO:0000256" key="3">
    <source>
        <dbReference type="ARBA" id="ARBA00009396"/>
    </source>
</evidence>
<dbReference type="PROSITE" id="PS50991">
    <property type="entry name" value="PYR_CT"/>
    <property type="match status" value="1"/>
</dbReference>
<dbReference type="EC" id="2.3.3.13" evidence="4 14"/>
<dbReference type="PROSITE" id="PS00816">
    <property type="entry name" value="AIPM_HOMOCIT_SYNTH_2"/>
    <property type="match status" value="1"/>
</dbReference>
<dbReference type="OrthoDB" id="9803573at2"/>
<dbReference type="InterPro" id="IPR002034">
    <property type="entry name" value="AIPM/Hcit_synth_CS"/>
</dbReference>
<dbReference type="NCBIfam" id="NF002086">
    <property type="entry name" value="PRK00915.1-3"/>
    <property type="match status" value="1"/>
</dbReference>
<dbReference type="Proteomes" id="UP000243207">
    <property type="component" value="Chromosome I"/>
</dbReference>
<evidence type="ECO:0000313" key="16">
    <source>
        <dbReference type="EMBL" id="SDS91237.1"/>
    </source>
</evidence>
<comment type="pathway">
    <text evidence="2 14">Amino-acid biosynthesis; L-leucine biosynthesis; L-leucine from 3-methyl-2-oxobutanoate: step 1/4.</text>
</comment>
<evidence type="ECO:0000256" key="8">
    <source>
        <dbReference type="ARBA" id="ARBA00022679"/>
    </source>
</evidence>
<comment type="function">
    <text evidence="13 14">Catalyzes the condensation of the acetyl group of acetyl-CoA with 3-methyl-2-oxobutanoate (2-ketoisovalerate) to form 3-carboxy-3-hydroxy-4-methylpentanoate (2-isopropylmalate).</text>
</comment>
<keyword evidence="17" id="KW-1185">Reference proteome</keyword>
<dbReference type="RefSeq" id="WP_093395147.1">
    <property type="nucleotide sequence ID" value="NZ_LT629736.1"/>
</dbReference>
<dbReference type="NCBIfam" id="NF002085">
    <property type="entry name" value="PRK00915.1-2"/>
    <property type="match status" value="1"/>
</dbReference>
<protein>
    <recommendedName>
        <fullName evidence="5 14">2-isopropylmalate synthase</fullName>
        <ecNumber evidence="4 14">2.3.3.13</ecNumber>
    </recommendedName>
    <alternativeName>
        <fullName evidence="12 14">Alpha-IPM synthase</fullName>
    </alternativeName>
    <alternativeName>
        <fullName evidence="14">Alpha-isopropylmalate synthase</fullName>
    </alternativeName>
</protein>
<keyword evidence="8 14" id="KW-0808">Transferase</keyword>
<sequence>MNQDRVFIFDTTLRDGEQSPGASMTGEEKLRIAKALEKLGVDVIEAGFAIASPGDFAAVKAIADSVTESTVCSLSRAVEADIERAAEALAGANSGRIHTFIATSPIHMQYKLRLAPEQVIEQAVRAVRHARNLCADVEFSCEDAGRSDIDFLCRIIEAAIDAGARTINIPDTVGYAIPHQFAETIGEVIRRVPNADKAIFSVHCHNDLGLAVANSLAAVTAGARQVECTINGLGERAGNAALEEIVMAIKTRQDVLGVHTNIVTEQIVSTSKLVSTITGFPVQPNKAIVGANAFAHESGIHQDGVLKHRETYEIMSAQSVGWHTSRLSLGKLSGRNAFRTRLEELGIQLSGESELNAAFARFKELADKKHEIFDEDLQALVSDTLSDVVERVKLVYLDVASRTGETPRARVALSVDGQARSATADGSGPVDAAFRAIEQIISSHASLQLYSVNAITQSTDSQGEVTVRLEKAGRIVNGNGADTDIVVASAKAYINALNLMQSGVQRAHPQTEGV</sequence>
<dbReference type="NCBIfam" id="TIGR00973">
    <property type="entry name" value="leuA_bact"/>
    <property type="match status" value="1"/>
</dbReference>
<dbReference type="GO" id="GO:0009098">
    <property type="term" value="P:L-leucine biosynthetic process"/>
    <property type="evidence" value="ECO:0007669"/>
    <property type="project" value="UniProtKB-UniRule"/>
</dbReference>
<dbReference type="InterPro" id="IPR000891">
    <property type="entry name" value="PYR_CT"/>
</dbReference>
<dbReference type="FunFam" id="3.30.160.270:FF:000003">
    <property type="entry name" value="2-isopropylmalate synthase"/>
    <property type="match status" value="1"/>
</dbReference>
<comment type="subunit">
    <text evidence="14">Homodimer.</text>
</comment>
<dbReference type="GO" id="GO:0003985">
    <property type="term" value="F:acetyl-CoA C-acetyltransferase activity"/>
    <property type="evidence" value="ECO:0007669"/>
    <property type="project" value="UniProtKB-UniRule"/>
</dbReference>
<dbReference type="Gene3D" id="3.20.20.70">
    <property type="entry name" value="Aldolase class I"/>
    <property type="match status" value="1"/>
</dbReference>
<dbReference type="InterPro" id="IPR050073">
    <property type="entry name" value="2-IPM_HCS-like"/>
</dbReference>
<evidence type="ECO:0000256" key="9">
    <source>
        <dbReference type="ARBA" id="ARBA00022723"/>
    </source>
</evidence>
<evidence type="ECO:0000256" key="5">
    <source>
        <dbReference type="ARBA" id="ARBA00018198"/>
    </source>
</evidence>
<evidence type="ECO:0000313" key="17">
    <source>
        <dbReference type="Proteomes" id="UP000243207"/>
    </source>
</evidence>
<evidence type="ECO:0000256" key="13">
    <source>
        <dbReference type="ARBA" id="ARBA00037629"/>
    </source>
</evidence>
<dbReference type="AlphaFoldDB" id="A0A1H1W298"/>
<keyword evidence="9 14" id="KW-0479">Metal-binding</keyword>
<proteinExistence type="inferred from homology"/>
<evidence type="ECO:0000256" key="2">
    <source>
        <dbReference type="ARBA" id="ARBA00004689"/>
    </source>
</evidence>
<reference evidence="17" key="1">
    <citation type="submission" date="2016-10" db="EMBL/GenBank/DDBJ databases">
        <authorList>
            <person name="Varghese N."/>
            <person name="Submissions S."/>
        </authorList>
    </citation>
    <scope>NUCLEOTIDE SEQUENCE [LARGE SCALE GENOMIC DNA]</scope>
    <source>
        <strain evidence="17">NRRL B-51270</strain>
    </source>
</reference>
<dbReference type="SUPFAM" id="SSF110921">
    <property type="entry name" value="2-isopropylmalate synthase LeuA, allosteric (dimerisation) domain"/>
    <property type="match status" value="1"/>
</dbReference>
<evidence type="ECO:0000256" key="1">
    <source>
        <dbReference type="ARBA" id="ARBA00000064"/>
    </source>
</evidence>
<comment type="cofactor">
    <cofactor evidence="14">
        <name>Mn(2+)</name>
        <dbReference type="ChEBI" id="CHEBI:29035"/>
    </cofactor>
</comment>
<evidence type="ECO:0000256" key="7">
    <source>
        <dbReference type="ARBA" id="ARBA00022605"/>
    </source>
</evidence>
<dbReference type="FunFam" id="3.20.20.70:FF:000010">
    <property type="entry name" value="2-isopropylmalate synthase"/>
    <property type="match status" value="1"/>
</dbReference>
<comment type="catalytic activity">
    <reaction evidence="1 14">
        <text>3-methyl-2-oxobutanoate + acetyl-CoA + H2O = (2S)-2-isopropylmalate + CoA + H(+)</text>
        <dbReference type="Rhea" id="RHEA:21524"/>
        <dbReference type="ChEBI" id="CHEBI:1178"/>
        <dbReference type="ChEBI" id="CHEBI:11851"/>
        <dbReference type="ChEBI" id="CHEBI:15377"/>
        <dbReference type="ChEBI" id="CHEBI:15378"/>
        <dbReference type="ChEBI" id="CHEBI:57287"/>
        <dbReference type="ChEBI" id="CHEBI:57288"/>
        <dbReference type="EC" id="2.3.3.13"/>
    </reaction>
</comment>
<dbReference type="HAMAP" id="MF_01025">
    <property type="entry name" value="LeuA_type1"/>
    <property type="match status" value="1"/>
</dbReference>
<accession>A0A1H1W298</accession>
<dbReference type="GO" id="GO:0005829">
    <property type="term" value="C:cytosol"/>
    <property type="evidence" value="ECO:0007669"/>
    <property type="project" value="TreeGrafter"/>
</dbReference>
<dbReference type="CDD" id="cd07940">
    <property type="entry name" value="DRE_TIM_IPMS"/>
    <property type="match status" value="1"/>
</dbReference>
<dbReference type="GO" id="GO:0003852">
    <property type="term" value="F:2-isopropylmalate synthase activity"/>
    <property type="evidence" value="ECO:0007669"/>
    <property type="project" value="UniProtKB-UniRule"/>
</dbReference>
<dbReference type="FunFam" id="1.10.238.260:FF:000001">
    <property type="entry name" value="2-isopropylmalate synthase"/>
    <property type="match status" value="1"/>
</dbReference>
<keyword evidence="10 14" id="KW-0464">Manganese</keyword>
<dbReference type="STRING" id="487184.SAMN05216421_2461"/>
<evidence type="ECO:0000256" key="6">
    <source>
        <dbReference type="ARBA" id="ARBA00022430"/>
    </source>
</evidence>
<evidence type="ECO:0000256" key="10">
    <source>
        <dbReference type="ARBA" id="ARBA00023211"/>
    </source>
</evidence>
<dbReference type="SUPFAM" id="SSF51569">
    <property type="entry name" value="Aldolase"/>
    <property type="match status" value="1"/>
</dbReference>
<dbReference type="UniPathway" id="UPA00048">
    <property type="reaction ID" value="UER00070"/>
</dbReference>
<dbReference type="Pfam" id="PF22617">
    <property type="entry name" value="HCS_D2"/>
    <property type="match status" value="1"/>
</dbReference>
<dbReference type="PANTHER" id="PTHR10277">
    <property type="entry name" value="HOMOCITRATE SYNTHASE-RELATED"/>
    <property type="match status" value="1"/>
</dbReference>
<dbReference type="EMBL" id="LT629736">
    <property type="protein sequence ID" value="SDS91237.1"/>
    <property type="molecule type" value="Genomic_DNA"/>
</dbReference>
<dbReference type="PANTHER" id="PTHR10277:SF9">
    <property type="entry name" value="2-ISOPROPYLMALATE SYNTHASE 1, CHLOROPLASTIC-RELATED"/>
    <property type="match status" value="1"/>
</dbReference>
<feature type="region of interest" description="Regulatory domain" evidence="14">
    <location>
        <begin position="393"/>
        <end position="514"/>
    </location>
</feature>
<dbReference type="Pfam" id="PF00682">
    <property type="entry name" value="HMGL-like"/>
    <property type="match status" value="1"/>
</dbReference>
<dbReference type="SMART" id="SM00917">
    <property type="entry name" value="LeuA_dimer"/>
    <property type="match status" value="1"/>
</dbReference>
<evidence type="ECO:0000259" key="15">
    <source>
        <dbReference type="PROSITE" id="PS50991"/>
    </source>
</evidence>
<keyword evidence="11 14" id="KW-0100">Branched-chain amino acid biosynthesis</keyword>
<gene>
    <name evidence="14" type="primary">leuA</name>
    <name evidence="16" type="ORF">SAMN05216421_2461</name>
</gene>
<organism evidence="16 17">
    <name type="scientific">Halopseudomonas xinjiangensis</name>
    <dbReference type="NCBI Taxonomy" id="487184"/>
    <lineage>
        <taxon>Bacteria</taxon>
        <taxon>Pseudomonadati</taxon>
        <taxon>Pseudomonadota</taxon>
        <taxon>Gammaproteobacteria</taxon>
        <taxon>Pseudomonadales</taxon>
        <taxon>Pseudomonadaceae</taxon>
        <taxon>Halopseudomonas</taxon>
    </lineage>
</organism>
<keyword evidence="6 14" id="KW-0432">Leucine biosynthesis</keyword>
<dbReference type="InterPro" id="IPR036230">
    <property type="entry name" value="LeuA_allosteric_dom_sf"/>
</dbReference>
<keyword evidence="7 14" id="KW-0028">Amino-acid biosynthesis</keyword>
<dbReference type="InterPro" id="IPR013709">
    <property type="entry name" value="2-isopropylmalate_synth_dimer"/>
</dbReference>
<evidence type="ECO:0000256" key="14">
    <source>
        <dbReference type="HAMAP-Rule" id="MF_01025"/>
    </source>
</evidence>